<dbReference type="EnsemblPlants" id="PNT76547">
    <property type="protein sequence ID" value="PNT76547"/>
    <property type="gene ID" value="BRADI_1g49316v3"/>
</dbReference>
<feature type="region of interest" description="Disordered" evidence="1">
    <location>
        <begin position="1"/>
        <end position="29"/>
    </location>
</feature>
<keyword evidence="4" id="KW-1185">Reference proteome</keyword>
<sequence length="124" mass="13902">MRRPSECRPPRSRCSRQTSCGGSSGSGVRRCSCRIRTVRMVLMAYRFTHVRSCPVECPDRKQSVLTHAALLLQAAVFSSVGAHPYSGVPAWNIYGFPLYFTAHRDLNVVVRSSQSNLRLQDDND</sequence>
<name>A0A2K2DQJ4_BRADI</name>
<evidence type="ECO:0000313" key="3">
    <source>
        <dbReference type="EnsemblPlants" id="PNT76547"/>
    </source>
</evidence>
<accession>A0A2K2DQJ4</accession>
<reference evidence="3" key="3">
    <citation type="submission" date="2018-08" db="UniProtKB">
        <authorList>
            <consortium name="EnsemblPlants"/>
        </authorList>
    </citation>
    <scope>IDENTIFICATION</scope>
    <source>
        <strain evidence="3">cv. Bd21</strain>
    </source>
</reference>
<dbReference type="EMBL" id="CM000880">
    <property type="protein sequence ID" value="PNT76547.1"/>
    <property type="molecule type" value="Genomic_DNA"/>
</dbReference>
<protein>
    <submittedName>
        <fullName evidence="2 3">Uncharacterized protein</fullName>
    </submittedName>
</protein>
<dbReference type="Proteomes" id="UP000008810">
    <property type="component" value="Chromosome 1"/>
</dbReference>
<feature type="compositionally biased region" description="Low complexity" evidence="1">
    <location>
        <begin position="15"/>
        <end position="29"/>
    </location>
</feature>
<reference evidence="2 3" key="1">
    <citation type="journal article" date="2010" name="Nature">
        <title>Genome sequencing and analysis of the model grass Brachypodium distachyon.</title>
        <authorList>
            <consortium name="International Brachypodium Initiative"/>
        </authorList>
    </citation>
    <scope>NUCLEOTIDE SEQUENCE [LARGE SCALE GENOMIC DNA]</scope>
    <source>
        <strain evidence="2 3">Bd21</strain>
    </source>
</reference>
<dbReference type="InParanoid" id="A0A2K2DQJ4"/>
<evidence type="ECO:0000256" key="1">
    <source>
        <dbReference type="SAM" id="MobiDB-lite"/>
    </source>
</evidence>
<gene>
    <name evidence="2" type="ORF">BRADI_1g49316v3</name>
</gene>
<proteinExistence type="predicted"/>
<dbReference type="Gramene" id="PNT76547">
    <property type="protein sequence ID" value="PNT76547"/>
    <property type="gene ID" value="BRADI_1g49316v3"/>
</dbReference>
<organism evidence="2">
    <name type="scientific">Brachypodium distachyon</name>
    <name type="common">Purple false brome</name>
    <name type="synonym">Trachynia distachya</name>
    <dbReference type="NCBI Taxonomy" id="15368"/>
    <lineage>
        <taxon>Eukaryota</taxon>
        <taxon>Viridiplantae</taxon>
        <taxon>Streptophyta</taxon>
        <taxon>Embryophyta</taxon>
        <taxon>Tracheophyta</taxon>
        <taxon>Spermatophyta</taxon>
        <taxon>Magnoliopsida</taxon>
        <taxon>Liliopsida</taxon>
        <taxon>Poales</taxon>
        <taxon>Poaceae</taxon>
        <taxon>BOP clade</taxon>
        <taxon>Pooideae</taxon>
        <taxon>Stipodae</taxon>
        <taxon>Brachypodieae</taxon>
        <taxon>Brachypodium</taxon>
    </lineage>
</organism>
<evidence type="ECO:0000313" key="2">
    <source>
        <dbReference type="EMBL" id="PNT76547.1"/>
    </source>
</evidence>
<dbReference type="AlphaFoldDB" id="A0A2K2DQJ4"/>
<evidence type="ECO:0000313" key="4">
    <source>
        <dbReference type="Proteomes" id="UP000008810"/>
    </source>
</evidence>
<reference evidence="2" key="2">
    <citation type="submission" date="2017-06" db="EMBL/GenBank/DDBJ databases">
        <title>WGS assembly of Brachypodium distachyon.</title>
        <authorList>
            <consortium name="The International Brachypodium Initiative"/>
            <person name="Lucas S."/>
            <person name="Harmon-Smith M."/>
            <person name="Lail K."/>
            <person name="Tice H."/>
            <person name="Grimwood J."/>
            <person name="Bruce D."/>
            <person name="Barry K."/>
            <person name="Shu S."/>
            <person name="Lindquist E."/>
            <person name="Wang M."/>
            <person name="Pitluck S."/>
            <person name="Vogel J.P."/>
            <person name="Garvin D.F."/>
            <person name="Mockler T.C."/>
            <person name="Schmutz J."/>
            <person name="Rokhsar D."/>
            <person name="Bevan M.W."/>
        </authorList>
    </citation>
    <scope>NUCLEOTIDE SEQUENCE</scope>
    <source>
        <strain evidence="2">Bd21</strain>
    </source>
</reference>